<dbReference type="InterPro" id="IPR023828">
    <property type="entry name" value="Peptidase_S8_Ser-AS"/>
</dbReference>
<dbReference type="GO" id="GO:0000139">
    <property type="term" value="C:Golgi membrane"/>
    <property type="evidence" value="ECO:0007669"/>
    <property type="project" value="UniProtKB-SubCell"/>
</dbReference>
<keyword evidence="17" id="KW-0443">Lipid metabolism</keyword>
<dbReference type="Pfam" id="PF23090">
    <property type="entry name" value="MBTPS1_4th"/>
    <property type="match status" value="1"/>
</dbReference>
<keyword evidence="7 27" id="KW-0645">Protease</keyword>
<evidence type="ECO:0000256" key="15">
    <source>
        <dbReference type="ARBA" id="ARBA00022989"/>
    </source>
</evidence>
<dbReference type="Pfam" id="PF23001">
    <property type="entry name" value="MBTP1_N"/>
    <property type="match status" value="1"/>
</dbReference>
<dbReference type="PRINTS" id="PR00723">
    <property type="entry name" value="SUBTILISIN"/>
</dbReference>
<feature type="compositionally biased region" description="Polar residues" evidence="28">
    <location>
        <begin position="947"/>
        <end position="960"/>
    </location>
</feature>
<keyword evidence="14" id="KW-0106">Calcium</keyword>
<feature type="compositionally biased region" description="Basic residues" evidence="28">
    <location>
        <begin position="934"/>
        <end position="944"/>
    </location>
</feature>
<keyword evidence="15 29" id="KW-1133">Transmembrane helix</keyword>
<evidence type="ECO:0000256" key="11">
    <source>
        <dbReference type="ARBA" id="ARBA00022813"/>
    </source>
</evidence>
<dbReference type="Pfam" id="PF00082">
    <property type="entry name" value="Peptidase_S8"/>
    <property type="match status" value="1"/>
</dbReference>
<accession>A0A674PPW4</accession>
<evidence type="ECO:0000256" key="14">
    <source>
        <dbReference type="ARBA" id="ARBA00022837"/>
    </source>
</evidence>
<feature type="region of interest" description="Disordered" evidence="28">
    <location>
        <begin position="934"/>
        <end position="960"/>
    </location>
</feature>
<evidence type="ECO:0000256" key="10">
    <source>
        <dbReference type="ARBA" id="ARBA00022801"/>
    </source>
</evidence>
<dbReference type="FunFam" id="3.40.50.200:FF:000008">
    <property type="entry name" value="Membrane-bound transcription factor site-1 protease preproprotein"/>
    <property type="match status" value="1"/>
</dbReference>
<evidence type="ECO:0000256" key="26">
    <source>
        <dbReference type="ARBA" id="ARBA00081324"/>
    </source>
</evidence>
<dbReference type="Gene3D" id="3.40.50.200">
    <property type="entry name" value="Peptidase S8/S53 domain"/>
    <property type="match status" value="1"/>
</dbReference>
<evidence type="ECO:0000259" key="32">
    <source>
        <dbReference type="Pfam" id="PF23001"/>
    </source>
</evidence>
<proteinExistence type="inferred from homology"/>
<evidence type="ECO:0000256" key="22">
    <source>
        <dbReference type="ARBA" id="ARBA00023221"/>
    </source>
</evidence>
<keyword evidence="21" id="KW-0325">Glycoprotein</keyword>
<evidence type="ECO:0000256" key="13">
    <source>
        <dbReference type="ARBA" id="ARBA00022825"/>
    </source>
</evidence>
<keyword evidence="11" id="KW-0068">Autocatalytic cleavage</keyword>
<dbReference type="InterPro" id="IPR000209">
    <property type="entry name" value="Peptidase_S8/S53_dom"/>
</dbReference>
<evidence type="ECO:0000256" key="28">
    <source>
        <dbReference type="SAM" id="MobiDB-lite"/>
    </source>
</evidence>
<organism evidence="35 36">
    <name type="scientific">Takifugu rubripes</name>
    <name type="common">Japanese pufferfish</name>
    <name type="synonym">Fugu rubripes</name>
    <dbReference type="NCBI Taxonomy" id="31033"/>
    <lineage>
        <taxon>Eukaryota</taxon>
        <taxon>Metazoa</taxon>
        <taxon>Chordata</taxon>
        <taxon>Craniata</taxon>
        <taxon>Vertebrata</taxon>
        <taxon>Euteleostomi</taxon>
        <taxon>Actinopterygii</taxon>
        <taxon>Neopterygii</taxon>
        <taxon>Teleostei</taxon>
        <taxon>Neoteleostei</taxon>
        <taxon>Acanthomorphata</taxon>
        <taxon>Eupercaria</taxon>
        <taxon>Tetraodontiformes</taxon>
        <taxon>Tetradontoidea</taxon>
        <taxon>Tetraodontidae</taxon>
        <taxon>Takifugu</taxon>
    </lineage>
</organism>
<keyword evidence="22" id="KW-0753">Steroid metabolism</keyword>
<evidence type="ECO:0000256" key="17">
    <source>
        <dbReference type="ARBA" id="ARBA00023098"/>
    </source>
</evidence>
<feature type="active site" description="Charge relay system" evidence="27">
    <location>
        <position position="231"/>
    </location>
</feature>
<dbReference type="EC" id="3.4.21.112" evidence="24"/>
<evidence type="ECO:0000256" key="8">
    <source>
        <dbReference type="ARBA" id="ARBA00022692"/>
    </source>
</evidence>
<evidence type="ECO:0000256" key="18">
    <source>
        <dbReference type="ARBA" id="ARBA00023136"/>
    </source>
</evidence>
<feature type="signal peptide" evidence="30">
    <location>
        <begin position="1"/>
        <end position="23"/>
    </location>
</feature>
<evidence type="ECO:0000256" key="29">
    <source>
        <dbReference type="SAM" id="Phobius"/>
    </source>
</evidence>
<dbReference type="InterPro" id="IPR057060">
    <property type="entry name" value="MBTPS1_3rd"/>
</dbReference>
<evidence type="ECO:0000256" key="19">
    <source>
        <dbReference type="ARBA" id="ARBA00023145"/>
    </source>
</evidence>
<evidence type="ECO:0000256" key="3">
    <source>
        <dbReference type="ARBA" id="ARBA00004194"/>
    </source>
</evidence>
<evidence type="ECO:0000256" key="4">
    <source>
        <dbReference type="ARBA" id="ARBA00011073"/>
    </source>
</evidence>
<sequence length="960" mass="106872">MLLFPVWVSVFLGLLVGFLPLLGTEPLGGSKPTTDPPQPSSCDSNCSQLTLKLEFSSKVVEDEYIIGFIGYFSAKARSLYISSALRNIGDHLLEWRIVPRENPASDFPSDFELVHIRQASPGNLLMLEDHPYIKRVTPQRKVFRLLKYVSSEPTAPCNASTKAQKWQSWQSSRPFRRTSLSLGSGFWHATGRHSSRRLLRAIPRHVAQILQADVLWQMGHTGAGVKVAVFDTGLSEKHPHFKNVKERTNWTNEKTLDDGLGHGTFVAGVIASMRECQGFAPDSELHIFRVFTNNQVSYTSWFLDAFNYAILKKIDVLNLSIGGPDFMDHPFVDKVWELTANKVIMVSAIGNDGPLYGTLNNPADQMDVIGVGGIDFEDNIARFSSRGMTTWELPGGYGRVKPDIVTYGSGVRGSGMKEGCRSLSGTSVASPVVAGAVTLLARYPSDPNGDHIDVALSYSPVLWPWAGYLAVSISVAKKAAAWEGIAQGHIMVTVASPAENDSEVGGELLSTVKLPIKVKIVPTPPRSKRVLWDQYHNLRYPPGYFPRDNLRMKNDPLDWNGDHIHTNFRDMYQHLRSMGYFVEVLGAPFTCFDASQYGTLLMVDSEEEYFPEEITKLRRDIDNGLSLIIFSDWYNTSVMRKVKFYDENTRQWWMPDTGGANVPALNDLLTVWGMAFSDGLYEGDFTLADHDMYYASGCSIARFPEDGIVIAKNLKDQGLEVLKQETAVVEGVPILGLYQTPSDGGGRIALYGDSNCIDDSHRQKDCFWLLDSLLQYTSYSMTPPSLSHSHNRVAAPAGNDRPLPQRLEGNHLYRYSKVLEAHLGDPKPRPLPACPHLSWAKPQPVNETAPSNLWKHQKLLSIDLDKVALPNVRAYRPQVRPLSPGESGAWDIPGGIMPGRYNQEVGQTIPVFAFLGAMVVLSFFVVQLTKAKSKPKRRKPRVKRPTYLQQQSTVGKNPTV</sequence>
<evidence type="ECO:0000256" key="12">
    <source>
        <dbReference type="ARBA" id="ARBA00022824"/>
    </source>
</evidence>
<feature type="chain" id="PRO_5025388826" description="Membrane-bound transcription factor site-1 protease" evidence="30">
    <location>
        <begin position="24"/>
        <end position="960"/>
    </location>
</feature>
<keyword evidence="13 27" id="KW-0720">Serine protease</keyword>
<dbReference type="PROSITE" id="PS00138">
    <property type="entry name" value="SUBTILASE_SER"/>
    <property type="match status" value="1"/>
</dbReference>
<evidence type="ECO:0000313" key="35">
    <source>
        <dbReference type="Ensembl" id="ENSTRUP00000087584.1"/>
    </source>
</evidence>
<comment type="cofactor">
    <cofactor evidence="1">
        <name>Ca(2+)</name>
        <dbReference type="ChEBI" id="CHEBI:29108"/>
    </cofactor>
</comment>
<evidence type="ECO:0000256" key="30">
    <source>
        <dbReference type="SAM" id="SignalP"/>
    </source>
</evidence>
<keyword evidence="5" id="KW-0153">Cholesterol metabolism</keyword>
<feature type="active site" description="Charge relay system" evidence="27">
    <location>
        <position position="262"/>
    </location>
</feature>
<dbReference type="PANTHER" id="PTHR43806">
    <property type="entry name" value="PEPTIDASE S8"/>
    <property type="match status" value="1"/>
</dbReference>
<feature type="transmembrane region" description="Helical" evidence="29">
    <location>
        <begin position="909"/>
        <end position="929"/>
    </location>
</feature>
<dbReference type="AlphaFoldDB" id="A0A674PPW4"/>
<evidence type="ECO:0000256" key="2">
    <source>
        <dbReference type="ARBA" id="ARBA00004115"/>
    </source>
</evidence>
<dbReference type="PROSITE" id="PS00137">
    <property type="entry name" value="SUBTILASE_HIS"/>
    <property type="match status" value="1"/>
</dbReference>
<dbReference type="InterPro" id="IPR057032">
    <property type="entry name" value="MBTPS1_4th"/>
</dbReference>
<dbReference type="PROSITE" id="PS51892">
    <property type="entry name" value="SUBTILASE"/>
    <property type="match status" value="1"/>
</dbReference>
<feature type="domain" description="MBTPS1 fourth" evidence="33">
    <location>
        <begin position="524"/>
        <end position="787"/>
    </location>
</feature>
<feature type="active site" description="Charge relay system" evidence="27">
    <location>
        <position position="427"/>
    </location>
</feature>
<evidence type="ECO:0000259" key="31">
    <source>
        <dbReference type="Pfam" id="PF00082"/>
    </source>
</evidence>
<reference evidence="35 36" key="1">
    <citation type="journal article" date="2011" name="Genome Biol. Evol.">
        <title>Integration of the genetic map and genome assembly of fugu facilitates insights into distinct features of genome evolution in teleosts and mammals.</title>
        <authorList>
            <person name="Kai W."/>
            <person name="Kikuchi K."/>
            <person name="Tohari S."/>
            <person name="Chew A.K."/>
            <person name="Tay A."/>
            <person name="Fujiwara A."/>
            <person name="Hosoya S."/>
            <person name="Suetake H."/>
            <person name="Naruse K."/>
            <person name="Brenner S."/>
            <person name="Suzuki Y."/>
            <person name="Venkatesh B."/>
        </authorList>
    </citation>
    <scope>NUCLEOTIDE SEQUENCE [LARGE SCALE GENOMIC DNA]</scope>
</reference>
<gene>
    <name evidence="35" type="primary">mbtps1</name>
</gene>
<comment type="catalytic activity">
    <reaction evidence="23">
        <text>Processes precursors containing basic and hydrophobic/aliphatic residues at P4 and P2, respectively, with a relatively relaxed acceptance of amino acids at P1 and P3.</text>
        <dbReference type="EC" id="3.4.21.112"/>
    </reaction>
</comment>
<evidence type="ECO:0000256" key="5">
    <source>
        <dbReference type="ARBA" id="ARBA00022548"/>
    </source>
</evidence>
<feature type="domain" description="Membrane-bound transcription factor site-1 protease-like N-terminal" evidence="32">
    <location>
        <begin position="59"/>
        <end position="140"/>
    </location>
</feature>
<evidence type="ECO:0000256" key="16">
    <source>
        <dbReference type="ARBA" id="ARBA00023034"/>
    </source>
</evidence>
<dbReference type="InterPro" id="IPR022398">
    <property type="entry name" value="Peptidase_S8_His-AS"/>
</dbReference>
<evidence type="ECO:0000256" key="27">
    <source>
        <dbReference type="PROSITE-ProRule" id="PRU01240"/>
    </source>
</evidence>
<evidence type="ECO:0000256" key="25">
    <source>
        <dbReference type="ARBA" id="ARBA00067283"/>
    </source>
</evidence>
<evidence type="ECO:0000256" key="7">
    <source>
        <dbReference type="ARBA" id="ARBA00022670"/>
    </source>
</evidence>
<comment type="subcellular location">
    <subcellularLocation>
        <location evidence="2">Endoplasmic reticulum membrane</location>
        <topology evidence="2">Single-pass type I membrane protein</topology>
    </subcellularLocation>
    <subcellularLocation>
        <location evidence="3">Golgi apparatus membrane</location>
        <topology evidence="3">Single-pass membrane protein</topology>
    </subcellularLocation>
</comment>
<keyword evidence="36" id="KW-1185">Reference proteome</keyword>
<reference evidence="35" key="3">
    <citation type="submission" date="2025-09" db="UniProtKB">
        <authorList>
            <consortium name="Ensembl"/>
        </authorList>
    </citation>
    <scope>IDENTIFICATION</scope>
</reference>
<keyword evidence="10 27" id="KW-0378">Hydrolase</keyword>
<dbReference type="InterPro" id="IPR050131">
    <property type="entry name" value="Peptidase_S8_subtilisin-like"/>
</dbReference>
<dbReference type="GO" id="GO:0004252">
    <property type="term" value="F:serine-type endopeptidase activity"/>
    <property type="evidence" value="ECO:0007669"/>
    <property type="project" value="UniProtKB-UniRule"/>
</dbReference>
<keyword evidence="12" id="KW-0256">Endoplasmic reticulum</keyword>
<feature type="domain" description="MBTPS1 third" evidence="34">
    <location>
        <begin position="442"/>
        <end position="523"/>
    </location>
</feature>
<dbReference type="Proteomes" id="UP000005226">
    <property type="component" value="Chromosome 9"/>
</dbReference>
<dbReference type="InterPro" id="IPR015500">
    <property type="entry name" value="Peptidase_S8_subtilisin-rel"/>
</dbReference>
<evidence type="ECO:0000256" key="9">
    <source>
        <dbReference type="ARBA" id="ARBA00022729"/>
    </source>
</evidence>
<evidence type="ECO:0000256" key="1">
    <source>
        <dbReference type="ARBA" id="ARBA00001913"/>
    </source>
</evidence>
<dbReference type="Ensembl" id="ENSTRUT00000077617.1">
    <property type="protein sequence ID" value="ENSTRUP00000087584.1"/>
    <property type="gene ID" value="ENSTRUG00000005113.3"/>
</dbReference>
<feature type="domain" description="Peptidase S8/S53" evidence="31">
    <location>
        <begin position="222"/>
        <end position="441"/>
    </location>
</feature>
<dbReference type="InterPro" id="IPR055143">
    <property type="entry name" value="MBTP1_N"/>
</dbReference>
<dbReference type="GO" id="GO:0005789">
    <property type="term" value="C:endoplasmic reticulum membrane"/>
    <property type="evidence" value="ECO:0007669"/>
    <property type="project" value="UniProtKB-SubCell"/>
</dbReference>
<keyword evidence="18 29" id="KW-0472">Membrane</keyword>
<protein>
    <recommendedName>
        <fullName evidence="25">Membrane-bound transcription factor site-1 protease</fullName>
        <ecNumber evidence="24">3.4.21.112</ecNumber>
    </recommendedName>
    <alternativeName>
        <fullName evidence="26">Endopeptidase S1P</fullName>
    </alternativeName>
</protein>
<evidence type="ECO:0000256" key="21">
    <source>
        <dbReference type="ARBA" id="ARBA00023180"/>
    </source>
</evidence>
<dbReference type="PANTHER" id="PTHR43806:SF7">
    <property type="entry name" value="MEMBRANE-BOUND TRANSCRIPTION FACTOR SITE-1 PROTEASE"/>
    <property type="match status" value="1"/>
</dbReference>
<evidence type="ECO:0000259" key="33">
    <source>
        <dbReference type="Pfam" id="PF23090"/>
    </source>
</evidence>
<reference evidence="35" key="2">
    <citation type="submission" date="2025-08" db="UniProtKB">
        <authorList>
            <consortium name="Ensembl"/>
        </authorList>
    </citation>
    <scope>IDENTIFICATION</scope>
</reference>
<evidence type="ECO:0000259" key="34">
    <source>
        <dbReference type="Pfam" id="PF23094"/>
    </source>
</evidence>
<name>A0A674PPW4_TAKRU</name>
<dbReference type="InterPro" id="IPR036852">
    <property type="entry name" value="Peptidase_S8/S53_dom_sf"/>
</dbReference>
<keyword evidence="6" id="KW-0597">Phosphoprotein</keyword>
<dbReference type="GO" id="GO:0006508">
    <property type="term" value="P:proteolysis"/>
    <property type="evidence" value="ECO:0007669"/>
    <property type="project" value="UniProtKB-KW"/>
</dbReference>
<evidence type="ECO:0000256" key="24">
    <source>
        <dbReference type="ARBA" id="ARBA00066596"/>
    </source>
</evidence>
<dbReference type="GO" id="GO:0008203">
    <property type="term" value="P:cholesterol metabolic process"/>
    <property type="evidence" value="ECO:0007669"/>
    <property type="project" value="UniProtKB-KW"/>
</dbReference>
<keyword evidence="8 29" id="KW-0812">Transmembrane</keyword>
<dbReference type="Pfam" id="PF23094">
    <property type="entry name" value="MBTPS1_3rd"/>
    <property type="match status" value="1"/>
</dbReference>
<evidence type="ECO:0000313" key="36">
    <source>
        <dbReference type="Proteomes" id="UP000005226"/>
    </source>
</evidence>
<comment type="similarity">
    <text evidence="4 27">Belongs to the peptidase S8 family.</text>
</comment>
<dbReference type="GeneTree" id="ENSGT00490000043404"/>
<evidence type="ECO:0000256" key="23">
    <source>
        <dbReference type="ARBA" id="ARBA00050826"/>
    </source>
</evidence>
<evidence type="ECO:0000256" key="6">
    <source>
        <dbReference type="ARBA" id="ARBA00022553"/>
    </source>
</evidence>
<dbReference type="SUPFAM" id="SSF52743">
    <property type="entry name" value="Subtilisin-like"/>
    <property type="match status" value="1"/>
</dbReference>
<keyword evidence="16" id="KW-0333">Golgi apparatus</keyword>
<keyword evidence="19" id="KW-0865">Zymogen</keyword>
<keyword evidence="20" id="KW-1207">Sterol metabolism</keyword>
<keyword evidence="9 30" id="KW-0732">Signal</keyword>
<evidence type="ECO:0000256" key="20">
    <source>
        <dbReference type="ARBA" id="ARBA00023166"/>
    </source>
</evidence>